<dbReference type="Pfam" id="PF01783">
    <property type="entry name" value="Ribosomal_L32p"/>
    <property type="match status" value="1"/>
</dbReference>
<dbReference type="RefSeq" id="WP_085837808.1">
    <property type="nucleotide sequence ID" value="NZ_FWFS01000012.1"/>
</dbReference>
<gene>
    <name evidence="5 6" type="primary">rpmF</name>
    <name evidence="6" type="ORF">AQS8620_03001</name>
</gene>
<sequence>MAVPQNRVTRSKRNMRRAHDALVAGNPSECPSCGELKRPHHVCGACGHYADREVVAQANDVDLDDEDAA</sequence>
<evidence type="ECO:0000256" key="4">
    <source>
        <dbReference type="ARBA" id="ARBA00035178"/>
    </source>
</evidence>
<evidence type="ECO:0000256" key="1">
    <source>
        <dbReference type="ARBA" id="ARBA00008560"/>
    </source>
</evidence>
<accession>A0A1Y5TII9</accession>
<dbReference type="GO" id="GO:0006412">
    <property type="term" value="P:translation"/>
    <property type="evidence" value="ECO:0007669"/>
    <property type="project" value="UniProtKB-UniRule"/>
</dbReference>
<dbReference type="GO" id="GO:0003735">
    <property type="term" value="F:structural constituent of ribosome"/>
    <property type="evidence" value="ECO:0007669"/>
    <property type="project" value="InterPro"/>
</dbReference>
<dbReference type="HAMAP" id="MF_00340">
    <property type="entry name" value="Ribosomal_bL32"/>
    <property type="match status" value="1"/>
</dbReference>
<proteinExistence type="inferred from homology"/>
<evidence type="ECO:0000256" key="5">
    <source>
        <dbReference type="HAMAP-Rule" id="MF_00340"/>
    </source>
</evidence>
<evidence type="ECO:0000256" key="3">
    <source>
        <dbReference type="ARBA" id="ARBA00023274"/>
    </source>
</evidence>
<dbReference type="SUPFAM" id="SSF57829">
    <property type="entry name" value="Zn-binding ribosomal proteins"/>
    <property type="match status" value="1"/>
</dbReference>
<dbReference type="OrthoDB" id="9801927at2"/>
<dbReference type="PANTHER" id="PTHR35534">
    <property type="entry name" value="50S RIBOSOMAL PROTEIN L32"/>
    <property type="match status" value="1"/>
</dbReference>
<dbReference type="Gene3D" id="1.20.5.640">
    <property type="entry name" value="Single helix bin"/>
    <property type="match status" value="1"/>
</dbReference>
<comment type="similarity">
    <text evidence="1 5">Belongs to the bacterial ribosomal protein bL32 family.</text>
</comment>
<dbReference type="InterPro" id="IPR011332">
    <property type="entry name" value="Ribosomal_zn-bd"/>
</dbReference>
<dbReference type="AlphaFoldDB" id="A0A1Y5TII9"/>
<organism evidence="6 7">
    <name type="scientific">Aquimixticola soesokkakensis</name>
    <dbReference type="NCBI Taxonomy" id="1519096"/>
    <lineage>
        <taxon>Bacteria</taxon>
        <taxon>Pseudomonadati</taxon>
        <taxon>Pseudomonadota</taxon>
        <taxon>Alphaproteobacteria</taxon>
        <taxon>Rhodobacterales</taxon>
        <taxon>Paracoccaceae</taxon>
        <taxon>Aquimixticola</taxon>
    </lineage>
</organism>
<reference evidence="6 7" key="1">
    <citation type="submission" date="2017-03" db="EMBL/GenBank/DDBJ databases">
        <authorList>
            <person name="Afonso C.L."/>
            <person name="Miller P.J."/>
            <person name="Scott M.A."/>
            <person name="Spackman E."/>
            <person name="Goraichik I."/>
            <person name="Dimitrov K.M."/>
            <person name="Suarez D.L."/>
            <person name="Swayne D.E."/>
        </authorList>
    </citation>
    <scope>NUCLEOTIDE SEQUENCE [LARGE SCALE GENOMIC DNA]</scope>
    <source>
        <strain evidence="6 7">CECT 8620</strain>
    </source>
</reference>
<dbReference type="InterPro" id="IPR002677">
    <property type="entry name" value="Ribosomal_bL32"/>
</dbReference>
<dbReference type="NCBIfam" id="TIGR01031">
    <property type="entry name" value="rpmF_bact"/>
    <property type="match status" value="1"/>
</dbReference>
<name>A0A1Y5TII9_9RHOB</name>
<dbReference type="InterPro" id="IPR044957">
    <property type="entry name" value="Ribosomal_bL32_bact"/>
</dbReference>
<dbReference type="GO" id="GO:0015934">
    <property type="term" value="C:large ribosomal subunit"/>
    <property type="evidence" value="ECO:0007669"/>
    <property type="project" value="InterPro"/>
</dbReference>
<keyword evidence="3 5" id="KW-0687">Ribonucleoprotein</keyword>
<evidence type="ECO:0000313" key="6">
    <source>
        <dbReference type="EMBL" id="SLN65108.1"/>
    </source>
</evidence>
<dbReference type="Proteomes" id="UP000193862">
    <property type="component" value="Unassembled WGS sequence"/>
</dbReference>
<evidence type="ECO:0000256" key="2">
    <source>
        <dbReference type="ARBA" id="ARBA00022980"/>
    </source>
</evidence>
<dbReference type="PANTHER" id="PTHR35534:SF1">
    <property type="entry name" value="LARGE RIBOSOMAL SUBUNIT PROTEIN BL32"/>
    <property type="match status" value="1"/>
</dbReference>
<keyword evidence="2 5" id="KW-0689">Ribosomal protein</keyword>
<keyword evidence="7" id="KW-1185">Reference proteome</keyword>
<evidence type="ECO:0000313" key="7">
    <source>
        <dbReference type="Proteomes" id="UP000193862"/>
    </source>
</evidence>
<dbReference type="EMBL" id="FWFS01000012">
    <property type="protein sequence ID" value="SLN65108.1"/>
    <property type="molecule type" value="Genomic_DNA"/>
</dbReference>
<protein>
    <recommendedName>
        <fullName evidence="4 5">Large ribosomal subunit protein bL32</fullName>
    </recommendedName>
</protein>